<evidence type="ECO:0000313" key="3">
    <source>
        <dbReference type="EMBL" id="VAW28850.1"/>
    </source>
</evidence>
<keyword evidence="2" id="KW-1133">Transmembrane helix</keyword>
<protein>
    <submittedName>
        <fullName evidence="3">Uncharacterized protein</fullName>
    </submittedName>
</protein>
<feature type="region of interest" description="Disordered" evidence="1">
    <location>
        <begin position="240"/>
        <end position="271"/>
    </location>
</feature>
<gene>
    <name evidence="3" type="ORF">MNBD_BACTEROID06-1527</name>
</gene>
<proteinExistence type="predicted"/>
<keyword evidence="2" id="KW-0472">Membrane</keyword>
<feature type="transmembrane region" description="Helical" evidence="2">
    <location>
        <begin position="6"/>
        <end position="29"/>
    </location>
</feature>
<reference evidence="3" key="1">
    <citation type="submission" date="2018-06" db="EMBL/GenBank/DDBJ databases">
        <authorList>
            <person name="Zhirakovskaya E."/>
        </authorList>
    </citation>
    <scope>NUCLEOTIDE SEQUENCE</scope>
</reference>
<dbReference type="AlphaFoldDB" id="A0A3B0UID5"/>
<keyword evidence="2" id="KW-0812">Transmembrane</keyword>
<sequence>MKTRIFSIVTLLIAITLAYFLISSIKFAIDEEKRISKSEATVIEKLKLIREAEITYQEVNSRYTNNWDTLINFIEHGKYYVTKRSEEIIELAYGADSIVVTIDTIDVIPAKEYIFIKNHDIFVADNGIFVEFFVKQGQTIRKGQKLYSMISAINGKKVNQMSKVGGVIVSLENIAPNAAITKGDLLLQVREEKFNPKIDISQLAIIPLTNPPAKFNLFADRIEKNRLMVNVIEVRDTKPVDPKRREENEANNLKPLRFGSRTEVTTAGNWE</sequence>
<dbReference type="EMBL" id="UOES01000468">
    <property type="protein sequence ID" value="VAW28850.1"/>
    <property type="molecule type" value="Genomic_DNA"/>
</dbReference>
<evidence type="ECO:0000256" key="1">
    <source>
        <dbReference type="SAM" id="MobiDB-lite"/>
    </source>
</evidence>
<feature type="compositionally biased region" description="Polar residues" evidence="1">
    <location>
        <begin position="262"/>
        <end position="271"/>
    </location>
</feature>
<accession>A0A3B0UID5</accession>
<organism evidence="3">
    <name type="scientific">hydrothermal vent metagenome</name>
    <dbReference type="NCBI Taxonomy" id="652676"/>
    <lineage>
        <taxon>unclassified sequences</taxon>
        <taxon>metagenomes</taxon>
        <taxon>ecological metagenomes</taxon>
    </lineage>
</organism>
<name>A0A3B0UID5_9ZZZZ</name>
<evidence type="ECO:0000256" key="2">
    <source>
        <dbReference type="SAM" id="Phobius"/>
    </source>
</evidence>